<dbReference type="EMBL" id="VWPL01000010">
    <property type="protein sequence ID" value="KAA5601989.1"/>
    <property type="molecule type" value="Genomic_DNA"/>
</dbReference>
<evidence type="ECO:0000313" key="2">
    <source>
        <dbReference type="EMBL" id="KAA5601989.1"/>
    </source>
</evidence>
<protein>
    <submittedName>
        <fullName evidence="2">DUF1109 family protein</fullName>
    </submittedName>
</protein>
<sequence length="211" mass="21350">MRTDDLISALAADHAVEPGPRGLVAAAIAVGVAVAAVLFVVALGVRPDAVAALGTPRFPLKFVLTLALAVTATRLLLALARPGADPRRAARWLALPTILVFVALVAELLAVPADAWSARLVGRNAAVCLVAIPSLAIAPVAALFVALRRTAPTAPARTGAVAGLAAGALAATLYAAHCPDDSPLFVATWYGLSVALVTVAGAALGVRLLRW</sequence>
<feature type="transmembrane region" description="Helical" evidence="1">
    <location>
        <begin position="23"/>
        <end position="42"/>
    </location>
</feature>
<keyword evidence="3" id="KW-1185">Reference proteome</keyword>
<proteinExistence type="predicted"/>
<dbReference type="Proteomes" id="UP000323886">
    <property type="component" value="Unassembled WGS sequence"/>
</dbReference>
<feature type="transmembrane region" description="Helical" evidence="1">
    <location>
        <begin position="124"/>
        <end position="147"/>
    </location>
</feature>
<comment type="caution">
    <text evidence="2">The sequence shown here is derived from an EMBL/GenBank/DDBJ whole genome shotgun (WGS) entry which is preliminary data.</text>
</comment>
<evidence type="ECO:0000256" key="1">
    <source>
        <dbReference type="SAM" id="Phobius"/>
    </source>
</evidence>
<gene>
    <name evidence="2" type="ORF">F1193_07510</name>
</gene>
<dbReference type="OrthoDB" id="7764375at2"/>
<dbReference type="AlphaFoldDB" id="A0A5M6I2A1"/>
<dbReference type="InterPro" id="IPR009495">
    <property type="entry name" value="NrsF"/>
</dbReference>
<keyword evidence="1" id="KW-0812">Transmembrane</keyword>
<organism evidence="2 3">
    <name type="scientific">Blastochloris sulfoviridis</name>
    <dbReference type="NCBI Taxonomy" id="50712"/>
    <lineage>
        <taxon>Bacteria</taxon>
        <taxon>Pseudomonadati</taxon>
        <taxon>Pseudomonadota</taxon>
        <taxon>Alphaproteobacteria</taxon>
        <taxon>Hyphomicrobiales</taxon>
        <taxon>Blastochloridaceae</taxon>
        <taxon>Blastochloris</taxon>
    </lineage>
</organism>
<accession>A0A5M6I2A1</accession>
<feature type="transmembrane region" description="Helical" evidence="1">
    <location>
        <begin position="159"/>
        <end position="177"/>
    </location>
</feature>
<dbReference type="RefSeq" id="WP_150097067.1">
    <property type="nucleotide sequence ID" value="NZ_VWPL01000010.1"/>
</dbReference>
<feature type="transmembrane region" description="Helical" evidence="1">
    <location>
        <begin position="189"/>
        <end position="209"/>
    </location>
</feature>
<feature type="transmembrane region" description="Helical" evidence="1">
    <location>
        <begin position="92"/>
        <end position="112"/>
    </location>
</feature>
<evidence type="ECO:0000313" key="3">
    <source>
        <dbReference type="Proteomes" id="UP000323886"/>
    </source>
</evidence>
<keyword evidence="1" id="KW-0472">Membrane</keyword>
<reference evidence="2 3" key="1">
    <citation type="submission" date="2019-09" db="EMBL/GenBank/DDBJ databases">
        <title>Draft Whole-Genome sequence of Blastochloris sulfoviridis DSM 729.</title>
        <authorList>
            <person name="Meyer T.E."/>
            <person name="Kyndt J.A."/>
        </authorList>
    </citation>
    <scope>NUCLEOTIDE SEQUENCE [LARGE SCALE GENOMIC DNA]</scope>
    <source>
        <strain evidence="2 3">DSM 729</strain>
    </source>
</reference>
<name>A0A5M6I2A1_9HYPH</name>
<dbReference type="Pfam" id="PF06532">
    <property type="entry name" value="NrsF"/>
    <property type="match status" value="1"/>
</dbReference>
<feature type="transmembrane region" description="Helical" evidence="1">
    <location>
        <begin position="62"/>
        <end position="80"/>
    </location>
</feature>
<keyword evidence="1" id="KW-1133">Transmembrane helix</keyword>